<accession>A0ACB8BV04</accession>
<proteinExistence type="predicted"/>
<reference evidence="1" key="1">
    <citation type="journal article" date="2021" name="New Phytol.">
        <title>Evolutionary innovations through gain and loss of genes in the ectomycorrhizal Boletales.</title>
        <authorList>
            <person name="Wu G."/>
            <person name="Miyauchi S."/>
            <person name="Morin E."/>
            <person name="Kuo A."/>
            <person name="Drula E."/>
            <person name="Varga T."/>
            <person name="Kohler A."/>
            <person name="Feng B."/>
            <person name="Cao Y."/>
            <person name="Lipzen A."/>
            <person name="Daum C."/>
            <person name="Hundley H."/>
            <person name="Pangilinan J."/>
            <person name="Johnson J."/>
            <person name="Barry K."/>
            <person name="LaButti K."/>
            <person name="Ng V."/>
            <person name="Ahrendt S."/>
            <person name="Min B."/>
            <person name="Choi I.G."/>
            <person name="Park H."/>
            <person name="Plett J.M."/>
            <person name="Magnuson J."/>
            <person name="Spatafora J.W."/>
            <person name="Nagy L.G."/>
            <person name="Henrissat B."/>
            <person name="Grigoriev I.V."/>
            <person name="Yang Z.L."/>
            <person name="Xu J."/>
            <person name="Martin F.M."/>
        </authorList>
    </citation>
    <scope>NUCLEOTIDE SEQUENCE</scope>
    <source>
        <strain evidence="1">KUC20120723A-06</strain>
    </source>
</reference>
<name>A0ACB8BV04_9AGAM</name>
<evidence type="ECO:0000313" key="1">
    <source>
        <dbReference type="EMBL" id="KAH7928667.1"/>
    </source>
</evidence>
<dbReference type="EMBL" id="MU266350">
    <property type="protein sequence ID" value="KAH7928667.1"/>
    <property type="molecule type" value="Genomic_DNA"/>
</dbReference>
<evidence type="ECO:0000313" key="2">
    <source>
        <dbReference type="Proteomes" id="UP000790709"/>
    </source>
</evidence>
<gene>
    <name evidence="1" type="ORF">BV22DRAFT_184879</name>
</gene>
<comment type="caution">
    <text evidence="1">The sequence shown here is derived from an EMBL/GenBank/DDBJ whole genome shotgun (WGS) entry which is preliminary data.</text>
</comment>
<dbReference type="Proteomes" id="UP000790709">
    <property type="component" value="Unassembled WGS sequence"/>
</dbReference>
<sequence>MSGDHRSDKYRACCCHTQHREIILDLLYDLMAIFGRFAFGVYFPTKWDLSDRGQISLAQQASGEKRDTYLFCTCFAWGRGSAMAGVMMPTSALVSLAKLYHLRQPRERRARCCRVAVARNSISG</sequence>
<organism evidence="1 2">
    <name type="scientific">Leucogyrophana mollusca</name>
    <dbReference type="NCBI Taxonomy" id="85980"/>
    <lineage>
        <taxon>Eukaryota</taxon>
        <taxon>Fungi</taxon>
        <taxon>Dikarya</taxon>
        <taxon>Basidiomycota</taxon>
        <taxon>Agaricomycotina</taxon>
        <taxon>Agaricomycetes</taxon>
        <taxon>Agaricomycetidae</taxon>
        <taxon>Boletales</taxon>
        <taxon>Boletales incertae sedis</taxon>
        <taxon>Leucogyrophana</taxon>
    </lineage>
</organism>
<protein>
    <submittedName>
        <fullName evidence="1">Uncharacterized protein</fullName>
    </submittedName>
</protein>
<keyword evidence="2" id="KW-1185">Reference proteome</keyword>